<reference evidence="1 2" key="1">
    <citation type="journal article" date="2017" name="BMC Genomics">
        <title>Genome sequencing of 39 Akkermansia muciniphila isolates reveals its population structure, genomic and functional diverisity, and global distribution in mammalian gut microbiotas.</title>
        <authorList>
            <person name="Guo X."/>
            <person name="Li S."/>
            <person name="Zhang J."/>
            <person name="Wu F."/>
            <person name="Li X."/>
            <person name="Wu D."/>
            <person name="Zhang M."/>
            <person name="Ou Z."/>
            <person name="Jie Z."/>
            <person name="Yan Q."/>
            <person name="Li P."/>
            <person name="Yi J."/>
            <person name="Peng Y."/>
        </authorList>
    </citation>
    <scope>NUCLEOTIDE SEQUENCE [LARGE SCALE GENOMIC DNA]</scope>
    <source>
        <strain evidence="1 2">GP24</strain>
    </source>
</reference>
<name>A0A2N8HB71_9BACT</name>
<proteinExistence type="predicted"/>
<organism evidence="1 2">
    <name type="scientific">Akkermansia muciniphila</name>
    <dbReference type="NCBI Taxonomy" id="239935"/>
    <lineage>
        <taxon>Bacteria</taxon>
        <taxon>Pseudomonadati</taxon>
        <taxon>Verrucomicrobiota</taxon>
        <taxon>Verrucomicrobiia</taxon>
        <taxon>Verrucomicrobiales</taxon>
        <taxon>Akkermansiaceae</taxon>
        <taxon>Akkermansia</taxon>
    </lineage>
</organism>
<dbReference type="EMBL" id="PJKA01000013">
    <property type="protein sequence ID" value="PNC17097.1"/>
    <property type="molecule type" value="Genomic_DNA"/>
</dbReference>
<dbReference type="Proteomes" id="UP000236000">
    <property type="component" value="Unassembled WGS sequence"/>
</dbReference>
<protein>
    <submittedName>
        <fullName evidence="1">Uncharacterized protein</fullName>
    </submittedName>
</protein>
<dbReference type="OrthoDB" id="199680at2"/>
<dbReference type="RefSeq" id="WP_102715322.1">
    <property type="nucleotide sequence ID" value="NZ_PJKA01000013.1"/>
</dbReference>
<evidence type="ECO:0000313" key="2">
    <source>
        <dbReference type="Proteomes" id="UP000236000"/>
    </source>
</evidence>
<comment type="caution">
    <text evidence="1">The sequence shown here is derived from an EMBL/GenBank/DDBJ whole genome shotgun (WGS) entry which is preliminary data.</text>
</comment>
<evidence type="ECO:0000313" key="1">
    <source>
        <dbReference type="EMBL" id="PNC17097.1"/>
    </source>
</evidence>
<gene>
    <name evidence="1" type="ORF">CXU22_10700</name>
</gene>
<sequence length="87" mass="9627">MEIPDEMIETLVPAVREQLEAPDTAYVKSCLERLTGQEKLEEQDALELMAQALAITINEMVVGGRPFDSGRYKALLKDLPALPDEAP</sequence>
<dbReference type="AlphaFoldDB" id="A0A2N8HB71"/>
<accession>A0A2N8HB71</accession>